<organism evidence="2">
    <name type="scientific">marine sediment metagenome</name>
    <dbReference type="NCBI Taxonomy" id="412755"/>
    <lineage>
        <taxon>unclassified sequences</taxon>
        <taxon>metagenomes</taxon>
        <taxon>ecological metagenomes</taxon>
    </lineage>
</organism>
<gene>
    <name evidence="2" type="ORF">LCGC14_1219120</name>
</gene>
<dbReference type="PROSITE" id="PS00202">
    <property type="entry name" value="RUBREDOXIN"/>
    <property type="match status" value="1"/>
</dbReference>
<dbReference type="AlphaFoldDB" id="A0A0F9NU39"/>
<protein>
    <submittedName>
        <fullName evidence="2">Uncharacterized protein</fullName>
    </submittedName>
</protein>
<dbReference type="EMBL" id="LAZR01006401">
    <property type="protein sequence ID" value="KKM92370.1"/>
    <property type="molecule type" value="Genomic_DNA"/>
</dbReference>
<evidence type="ECO:0000256" key="1">
    <source>
        <dbReference type="ARBA" id="ARBA00022723"/>
    </source>
</evidence>
<dbReference type="GO" id="GO:0046872">
    <property type="term" value="F:metal ion binding"/>
    <property type="evidence" value="ECO:0007669"/>
    <property type="project" value="UniProtKB-KW"/>
</dbReference>
<comment type="caution">
    <text evidence="2">The sequence shown here is derived from an EMBL/GenBank/DDBJ whole genome shotgun (WGS) entry which is preliminary data.</text>
</comment>
<accession>A0A0F9NU39</accession>
<dbReference type="InterPro" id="IPR018527">
    <property type="entry name" value="Rubredoxin_Fe_BS"/>
</dbReference>
<name>A0A0F9NU39_9ZZZZ</name>
<sequence>MNYRGKSRQHLRAASKQLGTKADSDLKYAALELRMAMEALTYDRAVAFKEEFPSEEYDTWQPKKVMAVLLEIDPLTDKDSTLAFGLEEEYGIQPKEMKSLGSETVLNMCVLKKHYDALGSFLHIQTIKSTKAGKTVNHEKMRKRCEEIAVYLNKVLSSPVFNSTIGVFASIECSECSKKIRKRIPRGEDAIHVECPDCDASYRIVSSGDNQALWEPLQQKVECANPECTRKIVVWEKEIRLGRHWICPDCDGENKIVLGVLYQKSLNK</sequence>
<proteinExistence type="predicted"/>
<keyword evidence="1" id="KW-0479">Metal-binding</keyword>
<evidence type="ECO:0000313" key="2">
    <source>
        <dbReference type="EMBL" id="KKM92370.1"/>
    </source>
</evidence>
<reference evidence="2" key="1">
    <citation type="journal article" date="2015" name="Nature">
        <title>Complex archaea that bridge the gap between prokaryotes and eukaryotes.</title>
        <authorList>
            <person name="Spang A."/>
            <person name="Saw J.H."/>
            <person name="Jorgensen S.L."/>
            <person name="Zaremba-Niedzwiedzka K."/>
            <person name="Martijn J."/>
            <person name="Lind A.E."/>
            <person name="van Eijk R."/>
            <person name="Schleper C."/>
            <person name="Guy L."/>
            <person name="Ettema T.J."/>
        </authorList>
    </citation>
    <scope>NUCLEOTIDE SEQUENCE</scope>
</reference>